<dbReference type="EMBL" id="BQNB010010774">
    <property type="protein sequence ID" value="GJS81786.1"/>
    <property type="molecule type" value="Genomic_DNA"/>
</dbReference>
<reference evidence="1" key="2">
    <citation type="submission" date="2022-01" db="EMBL/GenBank/DDBJ databases">
        <authorList>
            <person name="Yamashiro T."/>
            <person name="Shiraishi A."/>
            <person name="Satake H."/>
            <person name="Nakayama K."/>
        </authorList>
    </citation>
    <scope>NUCLEOTIDE SEQUENCE</scope>
</reference>
<accession>A0ABQ4YWA5</accession>
<evidence type="ECO:0000313" key="2">
    <source>
        <dbReference type="Proteomes" id="UP001151760"/>
    </source>
</evidence>
<gene>
    <name evidence="1" type="ORF">Tco_0748327</name>
</gene>
<evidence type="ECO:0000313" key="1">
    <source>
        <dbReference type="EMBL" id="GJS81786.1"/>
    </source>
</evidence>
<organism evidence="1 2">
    <name type="scientific">Tanacetum coccineum</name>
    <dbReference type="NCBI Taxonomy" id="301880"/>
    <lineage>
        <taxon>Eukaryota</taxon>
        <taxon>Viridiplantae</taxon>
        <taxon>Streptophyta</taxon>
        <taxon>Embryophyta</taxon>
        <taxon>Tracheophyta</taxon>
        <taxon>Spermatophyta</taxon>
        <taxon>Magnoliopsida</taxon>
        <taxon>eudicotyledons</taxon>
        <taxon>Gunneridae</taxon>
        <taxon>Pentapetalae</taxon>
        <taxon>asterids</taxon>
        <taxon>campanulids</taxon>
        <taxon>Asterales</taxon>
        <taxon>Asteraceae</taxon>
        <taxon>Asteroideae</taxon>
        <taxon>Anthemideae</taxon>
        <taxon>Anthemidinae</taxon>
        <taxon>Tanacetum</taxon>
    </lineage>
</organism>
<dbReference type="Proteomes" id="UP001151760">
    <property type="component" value="Unassembled WGS sequence"/>
</dbReference>
<sequence length="287" mass="32883">MVVNSTTVAYTPFLPKMEFSSAFHVPKPLNRMGSLNNVQDIITSIATASSLLLFQANLPPTFLVEALNMAIQLLNILPSTAIANDIPYTRLYGKDPNYTLVFRNYGLQLFSLSLTTDLVAYSEADWAGCPTTLLDRLQVQHQRTKHIEIYIHFVRDLVAAGQVRVLHVPSPVTFAEISLLKVFLQRCLRSFRISQSVRVLFPLQQWVEYVTWKKKKQEEEESTFTQAQYHTEKLCIDGRKFRRCVIVGRDKSHMKTRYNLTPFAISLKEITSGLREKLPRSTTLGKW</sequence>
<name>A0ABQ4YWA5_9ASTR</name>
<protein>
    <submittedName>
        <fullName evidence="1">Ribonuclease H-like domain-containing protein</fullName>
    </submittedName>
</protein>
<proteinExistence type="predicted"/>
<reference evidence="1" key="1">
    <citation type="journal article" date="2022" name="Int. J. Mol. Sci.">
        <title>Draft Genome of Tanacetum Coccineum: Genomic Comparison of Closely Related Tanacetum-Family Plants.</title>
        <authorList>
            <person name="Yamashiro T."/>
            <person name="Shiraishi A."/>
            <person name="Nakayama K."/>
            <person name="Satake H."/>
        </authorList>
    </citation>
    <scope>NUCLEOTIDE SEQUENCE</scope>
</reference>
<comment type="caution">
    <text evidence="1">The sequence shown here is derived from an EMBL/GenBank/DDBJ whole genome shotgun (WGS) entry which is preliminary data.</text>
</comment>
<keyword evidence="2" id="KW-1185">Reference proteome</keyword>